<proteinExistence type="predicted"/>
<gene>
    <name evidence="2" type="ORF">S01H1_02343</name>
</gene>
<dbReference type="AlphaFoldDB" id="X0SXC4"/>
<evidence type="ECO:0000259" key="1">
    <source>
        <dbReference type="Pfam" id="PF03657"/>
    </source>
</evidence>
<feature type="domain" description="UPF0113" evidence="1">
    <location>
        <begin position="109"/>
        <end position="188"/>
    </location>
</feature>
<name>X0SXC4_9ZZZZ</name>
<dbReference type="SUPFAM" id="SSF88697">
    <property type="entry name" value="PUA domain-like"/>
    <property type="match status" value="1"/>
</dbReference>
<sequence>MNTFRLINKIENSFITNSLLKLSSEIVSYFKKKDYRFYIFLDDEQAKSQFPFIYLVPSENSAILEERLKNEDINAAGIYFGFIKKGIFHLSLEGVEFLYNLQILPNCNKIKISEKGEKSILYGNDILKSVIATMPSELKKNTLLAVFNQKNEIIAIARATIDSSSFQNLKLNQKVAQNLVDKGYYLRKRQ</sequence>
<dbReference type="InterPro" id="IPR005155">
    <property type="entry name" value="UPF0113_PUA"/>
</dbReference>
<evidence type="ECO:0000313" key="2">
    <source>
        <dbReference type="EMBL" id="GAF85634.1"/>
    </source>
</evidence>
<reference evidence="2" key="1">
    <citation type="journal article" date="2014" name="Front. Microbiol.">
        <title>High frequency of phylogenetically diverse reductive dehalogenase-homologous genes in deep subseafloor sedimentary metagenomes.</title>
        <authorList>
            <person name="Kawai M."/>
            <person name="Futagami T."/>
            <person name="Toyoda A."/>
            <person name="Takaki Y."/>
            <person name="Nishi S."/>
            <person name="Hori S."/>
            <person name="Arai W."/>
            <person name="Tsubouchi T."/>
            <person name="Morono Y."/>
            <person name="Uchiyama I."/>
            <person name="Ito T."/>
            <person name="Fujiyama A."/>
            <person name="Inagaki F."/>
            <person name="Takami H."/>
        </authorList>
    </citation>
    <scope>NUCLEOTIDE SEQUENCE</scope>
    <source>
        <strain evidence="2">Expedition CK06-06</strain>
    </source>
</reference>
<dbReference type="GO" id="GO:0003723">
    <property type="term" value="F:RNA binding"/>
    <property type="evidence" value="ECO:0007669"/>
    <property type="project" value="InterPro"/>
</dbReference>
<organism evidence="2">
    <name type="scientific">marine sediment metagenome</name>
    <dbReference type="NCBI Taxonomy" id="412755"/>
    <lineage>
        <taxon>unclassified sequences</taxon>
        <taxon>metagenomes</taxon>
        <taxon>ecological metagenomes</taxon>
    </lineage>
</organism>
<accession>X0SXC4</accession>
<comment type="caution">
    <text evidence="2">The sequence shown here is derived from an EMBL/GenBank/DDBJ whole genome shotgun (WGS) entry which is preliminary data.</text>
</comment>
<dbReference type="InterPro" id="IPR036974">
    <property type="entry name" value="PUA_sf"/>
</dbReference>
<dbReference type="CDD" id="cd21151">
    <property type="entry name" value="PUA_Nip7-like"/>
    <property type="match status" value="1"/>
</dbReference>
<dbReference type="EMBL" id="BARS01001119">
    <property type="protein sequence ID" value="GAF85634.1"/>
    <property type="molecule type" value="Genomic_DNA"/>
</dbReference>
<dbReference type="Pfam" id="PF03657">
    <property type="entry name" value="UPF0113"/>
    <property type="match status" value="1"/>
</dbReference>
<dbReference type="InterPro" id="IPR015947">
    <property type="entry name" value="PUA-like_sf"/>
</dbReference>
<dbReference type="Gene3D" id="2.30.130.10">
    <property type="entry name" value="PUA domain"/>
    <property type="match status" value="1"/>
</dbReference>
<dbReference type="PROSITE" id="PS50890">
    <property type="entry name" value="PUA"/>
    <property type="match status" value="1"/>
</dbReference>
<protein>
    <recommendedName>
        <fullName evidence="1">UPF0113 domain-containing protein</fullName>
    </recommendedName>
</protein>